<organism evidence="1 2">
    <name type="scientific">Gemmata algarum</name>
    <dbReference type="NCBI Taxonomy" id="2975278"/>
    <lineage>
        <taxon>Bacteria</taxon>
        <taxon>Pseudomonadati</taxon>
        <taxon>Planctomycetota</taxon>
        <taxon>Planctomycetia</taxon>
        <taxon>Gemmatales</taxon>
        <taxon>Gemmataceae</taxon>
        <taxon>Gemmata</taxon>
    </lineage>
</organism>
<comment type="caution">
    <text evidence="1">The sequence shown here is derived from an EMBL/GenBank/DDBJ whole genome shotgun (WGS) entry which is preliminary data.</text>
</comment>
<dbReference type="SUPFAM" id="SSF49899">
    <property type="entry name" value="Concanavalin A-like lectins/glucanases"/>
    <property type="match status" value="1"/>
</dbReference>
<name>A0ABU5F2X6_9BACT</name>
<accession>A0ABU5F2X6</accession>
<reference evidence="2" key="1">
    <citation type="journal article" date="2023" name="Mar. Drugs">
        <title>Gemmata algarum, a Novel Planctomycete Isolated from an Algal Mat, Displays Antimicrobial Activity.</title>
        <authorList>
            <person name="Kumar G."/>
            <person name="Kallscheuer N."/>
            <person name="Kashif M."/>
            <person name="Ahamad S."/>
            <person name="Jagadeeshwari U."/>
            <person name="Pannikurungottu S."/>
            <person name="Haufschild T."/>
            <person name="Kabuu M."/>
            <person name="Sasikala C."/>
            <person name="Jogler C."/>
            <person name="Ramana C."/>
        </authorList>
    </citation>
    <scope>NUCLEOTIDE SEQUENCE [LARGE SCALE GENOMIC DNA]</scope>
    <source>
        <strain evidence="2">JC673</strain>
    </source>
</reference>
<evidence type="ECO:0008006" key="3">
    <source>
        <dbReference type="Google" id="ProtNLM"/>
    </source>
</evidence>
<sequence>MKLGTGLATNQTRQHGNWSPAKLPGLFGTIYPALARLHGLLWQDIAKTVPAVTHLDPVRVAECPYTGHEFTAPSDNASPILRDEGGGKWSLLFDGVDDNFVVSSPTAFPSGGAPVTIAAAVTPASVIGTQMLTWITYAGGNAAIALSIRLGKYQAEKYGASVLIQSSVMPMVDTPFRCVYSLLSGKSNFLSNGVPENVTTVDTNTGSPETLYVGQNSFSEIYSGRVSLIVYAASATTGANLASLDALLASVQP</sequence>
<protein>
    <recommendedName>
        <fullName evidence="3">DUF1559 domain-containing protein</fullName>
    </recommendedName>
</protein>
<gene>
    <name evidence="1" type="ORF">R5W23_003367</name>
</gene>
<dbReference type="Proteomes" id="UP001272242">
    <property type="component" value="Unassembled WGS sequence"/>
</dbReference>
<dbReference type="InterPro" id="IPR013320">
    <property type="entry name" value="ConA-like_dom_sf"/>
</dbReference>
<dbReference type="EMBL" id="JAXBLV010000203">
    <property type="protein sequence ID" value="MDY3561937.1"/>
    <property type="molecule type" value="Genomic_DNA"/>
</dbReference>
<dbReference type="RefSeq" id="WP_320688278.1">
    <property type="nucleotide sequence ID" value="NZ_JAXBLV010000203.1"/>
</dbReference>
<keyword evidence="2" id="KW-1185">Reference proteome</keyword>
<evidence type="ECO:0000313" key="2">
    <source>
        <dbReference type="Proteomes" id="UP001272242"/>
    </source>
</evidence>
<evidence type="ECO:0000313" key="1">
    <source>
        <dbReference type="EMBL" id="MDY3561937.1"/>
    </source>
</evidence>
<proteinExistence type="predicted"/>